<organism evidence="2 3">
    <name type="scientific">Sclerotinia borealis (strain F-4128)</name>
    <dbReference type="NCBI Taxonomy" id="1432307"/>
    <lineage>
        <taxon>Eukaryota</taxon>
        <taxon>Fungi</taxon>
        <taxon>Dikarya</taxon>
        <taxon>Ascomycota</taxon>
        <taxon>Pezizomycotina</taxon>
        <taxon>Leotiomycetes</taxon>
        <taxon>Helotiales</taxon>
        <taxon>Sclerotiniaceae</taxon>
        <taxon>Sclerotinia</taxon>
    </lineage>
</organism>
<sequence>METPLVYTPLAESHTHPTGADHIAIRRLPGLLKSGITPITPPPYENYYRHKAHQDLKWYQTERFGGFTTQEIHLHDAFAPYSRLRASGKLTCPIHPMLQRSKWRRQLPAQLARYPLGNGREGYWDAWENDRVWNMMVPALQLTTMFLANLYTWPWFDALFFGAMEEVDAVDLPPEHRGKRGYRKFKLRPPYISAQENERRRVQAMLERFSDDVTFDLSSGHTDSRSGLPDEFEFANTSGSLDLVTKKGISISMAFEILEPLFNTKITEAEYMIVLYRFGGTLMHELCHAFWDCLRKWGVRAEGEDVIGQDLEPWFEDERTSELGFSMEKFVFGGITQDFLKEDSVPCRGIPPMGFYLFGARSTHVPKLYGKRTINRPDGLPPAPPSAGFENVDTAIDAMMMQREPMNDVMRGAYWFRNSYKQRTYEIQNALMAHGHRETTYPISGWPPESHGDSDDDDEDDEDSDEEEEDNANKDDEDDEEVPLCPRYDEIKNYLIRQRRELAIDTLKFRMPEHLFYEYIRRNGGLYLSAEEWRGFLLNSTERKELFQIRDKNGRPPTPYHAIFRRLSAGWPTGLPAGAPPVNVAVSKIQEVCFFHATENYLVERKAPWHRTDFWDADVEIFRALCNNWLIENRRGAPLEKDVFEACIQAGVQPRFVHGPRGIVRRLPESPPQPKRPQKRSAQGSQSGRPAKHRAHRNKNHERIAKIYPGKPAERKANVKGHSHLCNTLTDPQIFVYTFLDRPIVRIHPHVVLSLGIKV</sequence>
<feature type="region of interest" description="Disordered" evidence="1">
    <location>
        <begin position="439"/>
        <end position="484"/>
    </location>
</feature>
<name>W9CR38_SCLBF</name>
<comment type="caution">
    <text evidence="2">The sequence shown here is derived from an EMBL/GenBank/DDBJ whole genome shotgun (WGS) entry which is preliminary data.</text>
</comment>
<protein>
    <submittedName>
        <fullName evidence="2">Uncharacterized protein</fullName>
    </submittedName>
</protein>
<dbReference type="HOGENOM" id="CLU_017973_0_0_1"/>
<feature type="compositionally biased region" description="Acidic residues" evidence="1">
    <location>
        <begin position="454"/>
        <end position="482"/>
    </location>
</feature>
<keyword evidence="3" id="KW-1185">Reference proteome</keyword>
<dbReference type="OrthoDB" id="10254945at2759"/>
<dbReference type="Proteomes" id="UP000019487">
    <property type="component" value="Unassembled WGS sequence"/>
</dbReference>
<feature type="region of interest" description="Disordered" evidence="1">
    <location>
        <begin position="661"/>
        <end position="702"/>
    </location>
</feature>
<dbReference type="AlphaFoldDB" id="W9CR38"/>
<accession>W9CR38</accession>
<dbReference type="EMBL" id="AYSA01000040">
    <property type="protein sequence ID" value="ESZ98553.1"/>
    <property type="molecule type" value="Genomic_DNA"/>
</dbReference>
<gene>
    <name evidence="2" type="ORF">SBOR_1085</name>
</gene>
<feature type="compositionally biased region" description="Basic residues" evidence="1">
    <location>
        <begin position="690"/>
        <end position="700"/>
    </location>
</feature>
<evidence type="ECO:0000256" key="1">
    <source>
        <dbReference type="SAM" id="MobiDB-lite"/>
    </source>
</evidence>
<evidence type="ECO:0000313" key="2">
    <source>
        <dbReference type="EMBL" id="ESZ98553.1"/>
    </source>
</evidence>
<evidence type="ECO:0000313" key="3">
    <source>
        <dbReference type="Proteomes" id="UP000019487"/>
    </source>
</evidence>
<proteinExistence type="predicted"/>
<reference evidence="2 3" key="1">
    <citation type="journal article" date="2014" name="Genome Announc.">
        <title>Draft genome sequence of Sclerotinia borealis, a psychrophilic plant pathogenic fungus.</title>
        <authorList>
            <person name="Mardanov A.V."/>
            <person name="Beletsky A.V."/>
            <person name="Kadnikov V.V."/>
            <person name="Ignatov A.N."/>
            <person name="Ravin N.V."/>
        </authorList>
    </citation>
    <scope>NUCLEOTIDE SEQUENCE [LARGE SCALE GENOMIC DNA]</scope>
    <source>
        <strain evidence="3">F-4157</strain>
    </source>
</reference>